<dbReference type="RefSeq" id="XP_013409617.1">
    <property type="nucleotide sequence ID" value="XM_013554163.2"/>
</dbReference>
<keyword evidence="2" id="KW-1185">Reference proteome</keyword>
<protein>
    <submittedName>
        <fullName evidence="3">Serum response factor-binding protein 1-like isoform X1</fullName>
    </submittedName>
</protein>
<evidence type="ECO:0000256" key="1">
    <source>
        <dbReference type="SAM" id="MobiDB-lite"/>
    </source>
</evidence>
<gene>
    <name evidence="3" type="primary">LOC106173148</name>
</gene>
<feature type="compositionally biased region" description="Polar residues" evidence="1">
    <location>
        <begin position="477"/>
        <end position="494"/>
    </location>
</feature>
<dbReference type="STRING" id="7574.A0A1S3JGU3"/>
<organism evidence="2 3">
    <name type="scientific">Lingula anatina</name>
    <name type="common">Brachiopod</name>
    <name type="synonym">Lingula unguis</name>
    <dbReference type="NCBI Taxonomy" id="7574"/>
    <lineage>
        <taxon>Eukaryota</taxon>
        <taxon>Metazoa</taxon>
        <taxon>Spiralia</taxon>
        <taxon>Lophotrochozoa</taxon>
        <taxon>Brachiopoda</taxon>
        <taxon>Linguliformea</taxon>
        <taxon>Lingulata</taxon>
        <taxon>Lingulida</taxon>
        <taxon>Linguloidea</taxon>
        <taxon>Lingulidae</taxon>
        <taxon>Lingula</taxon>
    </lineage>
</organism>
<feature type="compositionally biased region" description="Polar residues" evidence="1">
    <location>
        <begin position="460"/>
        <end position="470"/>
    </location>
</feature>
<feature type="region of interest" description="Disordered" evidence="1">
    <location>
        <begin position="188"/>
        <end position="314"/>
    </location>
</feature>
<feature type="compositionally biased region" description="Basic and acidic residues" evidence="1">
    <location>
        <begin position="425"/>
        <end position="441"/>
    </location>
</feature>
<dbReference type="InParanoid" id="A0A1S3JGU3"/>
<dbReference type="GO" id="GO:0005634">
    <property type="term" value="C:nucleus"/>
    <property type="evidence" value="ECO:0007669"/>
    <property type="project" value="TreeGrafter"/>
</dbReference>
<proteinExistence type="predicted"/>
<evidence type="ECO:0000313" key="3">
    <source>
        <dbReference type="RefSeq" id="XP_013409617.1"/>
    </source>
</evidence>
<dbReference type="PANTHER" id="PTHR23325">
    <property type="entry name" value="SERUM RESPONSE FACTOR-BINDING"/>
    <property type="match status" value="1"/>
</dbReference>
<dbReference type="AlphaFoldDB" id="A0A1S3JGU3"/>
<accession>A0A1S3JGU3</accession>
<name>A0A1S3JGU3_LINAN</name>
<feature type="region of interest" description="Disordered" evidence="1">
    <location>
        <begin position="356"/>
        <end position="526"/>
    </location>
</feature>
<feature type="compositionally biased region" description="Acidic residues" evidence="1">
    <location>
        <begin position="377"/>
        <end position="393"/>
    </location>
</feature>
<dbReference type="GeneID" id="106173148"/>
<dbReference type="InterPro" id="IPR037393">
    <property type="entry name" value="Bud22/SRFB1"/>
</dbReference>
<sequence>MESDVRDLDTAPKASIDTVGLNNQVVFMRKTVKKARIQVINKLTRQIRKLKPKGESGLPGREKSARRLERLKAEMEVIKGLNADKVSKYALASTTSFADVCKQQNASEVGRAMARLADNAVLQKAVKEFRSKHADWPSLAAYLLAKTTNRKFKKKKKKVKQKNQGKKQEVKRKVDAFTLELRLKSKEKLEKDKTEQKQKMSNAGNTATHSSTLAQSEKKVISPKESIFSKQDIPGWDHSSESDGNDLSDSDKDNMVESGSDASGEDDEESTKPSILSSMSTTKSVVTSDMSKECTKTTVSSSEPIARPPKTSVIVEKETEEMVVKKLDLRQLPDTGEVLTKSGASKMASNLKVNVFGDTGASKTGHNKDPFFQCSDDSGEEEREEEDDDDGDGGENVTESTSSRPVPPKRRFESTFVGALNKPRKLPDAKSKPKFERDNRRGNPRQPSRPEAKKMAGARKSNSSRPQQKLSPGKPWTKTTEGSAVNKEQMTSLHPSWEASKKRKQQQSAVHAFQGKRIKFEDSDDN</sequence>
<feature type="compositionally biased region" description="Low complexity" evidence="1">
    <location>
        <begin position="277"/>
        <end position="289"/>
    </location>
</feature>
<feature type="compositionally biased region" description="Polar residues" evidence="1">
    <location>
        <begin position="199"/>
        <end position="215"/>
    </location>
</feature>
<evidence type="ECO:0000313" key="2">
    <source>
        <dbReference type="Proteomes" id="UP000085678"/>
    </source>
</evidence>
<reference evidence="3" key="1">
    <citation type="submission" date="2025-08" db="UniProtKB">
        <authorList>
            <consortium name="RefSeq"/>
        </authorList>
    </citation>
    <scope>IDENTIFICATION</scope>
    <source>
        <tissue evidence="3">Gonads</tissue>
    </source>
</reference>
<dbReference type="GO" id="GO:0030490">
    <property type="term" value="P:maturation of SSU-rRNA"/>
    <property type="evidence" value="ECO:0007669"/>
    <property type="project" value="TreeGrafter"/>
</dbReference>
<dbReference type="OrthoDB" id="3364872at2759"/>
<dbReference type="PANTHER" id="PTHR23325:SF1">
    <property type="entry name" value="SERUM RESPONSE FACTOR-BINDING PROTEIN 1"/>
    <property type="match status" value="1"/>
</dbReference>
<dbReference type="GO" id="GO:0030686">
    <property type="term" value="C:90S preribosome"/>
    <property type="evidence" value="ECO:0007669"/>
    <property type="project" value="TreeGrafter"/>
</dbReference>
<dbReference type="Proteomes" id="UP000085678">
    <property type="component" value="Unplaced"/>
</dbReference>
<feature type="compositionally biased region" description="Basic and acidic residues" evidence="1">
    <location>
        <begin position="188"/>
        <end position="198"/>
    </location>
</feature>